<dbReference type="Proteomes" id="UP001177670">
    <property type="component" value="Unassembled WGS sequence"/>
</dbReference>
<name>A0AA40KVM3_9HYME</name>
<sequence length="80" mass="8717">MFIRNETKSEKNLGAFADPLDGWIHPEPRLKFRSDKQRSNVTGIPPAGVIIQTATLTTACRQQNATALAVCNSSGETMLT</sequence>
<proteinExistence type="predicted"/>
<gene>
    <name evidence="1" type="ORF">K0M31_007409</name>
</gene>
<keyword evidence="2" id="KW-1185">Reference proteome</keyword>
<reference evidence="1" key="1">
    <citation type="submission" date="2021-10" db="EMBL/GenBank/DDBJ databases">
        <title>Melipona bicolor Genome sequencing and assembly.</title>
        <authorList>
            <person name="Araujo N.S."/>
            <person name="Arias M.C."/>
        </authorList>
    </citation>
    <scope>NUCLEOTIDE SEQUENCE</scope>
    <source>
        <strain evidence="1">USP_2M_L1-L4_2017</strain>
        <tissue evidence="1">Whole body</tissue>
    </source>
</reference>
<dbReference type="EMBL" id="JAHYIQ010000002">
    <property type="protein sequence ID" value="KAK1134627.1"/>
    <property type="molecule type" value="Genomic_DNA"/>
</dbReference>
<organism evidence="1 2">
    <name type="scientific">Melipona bicolor</name>
    <dbReference type="NCBI Taxonomy" id="60889"/>
    <lineage>
        <taxon>Eukaryota</taxon>
        <taxon>Metazoa</taxon>
        <taxon>Ecdysozoa</taxon>
        <taxon>Arthropoda</taxon>
        <taxon>Hexapoda</taxon>
        <taxon>Insecta</taxon>
        <taxon>Pterygota</taxon>
        <taxon>Neoptera</taxon>
        <taxon>Endopterygota</taxon>
        <taxon>Hymenoptera</taxon>
        <taxon>Apocrita</taxon>
        <taxon>Aculeata</taxon>
        <taxon>Apoidea</taxon>
        <taxon>Anthophila</taxon>
        <taxon>Apidae</taxon>
        <taxon>Melipona</taxon>
    </lineage>
</organism>
<dbReference type="AlphaFoldDB" id="A0AA40KVM3"/>
<evidence type="ECO:0000313" key="1">
    <source>
        <dbReference type="EMBL" id="KAK1134627.1"/>
    </source>
</evidence>
<accession>A0AA40KVM3</accession>
<protein>
    <submittedName>
        <fullName evidence="1">Uncharacterized protein</fullName>
    </submittedName>
</protein>
<comment type="caution">
    <text evidence="1">The sequence shown here is derived from an EMBL/GenBank/DDBJ whole genome shotgun (WGS) entry which is preliminary data.</text>
</comment>
<evidence type="ECO:0000313" key="2">
    <source>
        <dbReference type="Proteomes" id="UP001177670"/>
    </source>
</evidence>